<feature type="region of interest" description="Disordered" evidence="1">
    <location>
        <begin position="184"/>
        <end position="242"/>
    </location>
</feature>
<name>A0A3S3QIV6_9BACT</name>
<feature type="domain" description="PPM-type phosphatase" evidence="2">
    <location>
        <begin position="365"/>
        <end position="616"/>
    </location>
</feature>
<evidence type="ECO:0000259" key="2">
    <source>
        <dbReference type="Pfam" id="PF13672"/>
    </source>
</evidence>
<feature type="compositionally biased region" description="Polar residues" evidence="1">
    <location>
        <begin position="87"/>
        <end position="98"/>
    </location>
</feature>
<dbReference type="Pfam" id="PF13672">
    <property type="entry name" value="PP2C_2"/>
    <property type="match status" value="1"/>
</dbReference>
<proteinExistence type="predicted"/>
<protein>
    <submittedName>
        <fullName evidence="3">Protein phosphatase 2C</fullName>
    </submittedName>
</protein>
<comment type="caution">
    <text evidence="3">The sequence shown here is derived from an EMBL/GenBank/DDBJ whole genome shotgun (WGS) entry which is preliminary data.</text>
</comment>
<evidence type="ECO:0000256" key="1">
    <source>
        <dbReference type="SAM" id="MobiDB-lite"/>
    </source>
</evidence>
<feature type="region of interest" description="Disordered" evidence="1">
    <location>
        <begin position="86"/>
        <end position="130"/>
    </location>
</feature>
<reference evidence="3 4" key="1">
    <citation type="submission" date="2017-01" db="EMBL/GenBank/DDBJ databases">
        <title>The cable genome- insights into the physiology and evolution of filamentous bacteria capable of sulfide oxidation via long distance electron transfer.</title>
        <authorList>
            <person name="Schreiber L."/>
            <person name="Bjerg J.T."/>
            <person name="Boggild A."/>
            <person name="Van De Vossenberg J."/>
            <person name="Meysman F."/>
            <person name="Nielsen L.P."/>
            <person name="Schramm A."/>
            <person name="Kjeldsen K.U."/>
        </authorList>
    </citation>
    <scope>NUCLEOTIDE SEQUENCE [LARGE SCALE GENOMIC DNA]</scope>
    <source>
        <strain evidence="3">MCF</strain>
    </source>
</reference>
<evidence type="ECO:0000313" key="4">
    <source>
        <dbReference type="Proteomes" id="UP000287853"/>
    </source>
</evidence>
<sequence length="635" mass="70772">MKEHIALRTALRAACRDILNEQIPTEEELEQFLKSAAVIETLHSFSDELIQHWHTWKKGQNIPKDDVLSAADQKRKKDAAILADFQDTVNEEQNTVEVSSRDTDTDDAQKQTSPEQKEEKFPEPVEDEESIESIAPACDTTTGHAHADTLEEASEPPDDLDDAIADPAMTEAPILLADHSGIFTSQPELTEPPPIPEDAPADQDCQDHQKQEAPSPAPDPAIDDHHSSPQANTMKRDPSSSTVLFRLPNAMVKTPYAEPLTIESDEVLKITTIDGLEATGIRYNNETASVEGTPSTPGEFTLTVTYIMKSGGSGLGQLNFVVNHDPKSLWKDMPSDEQVQFWKPDQAAEEKDGYDSWKLIAASQRGRSHAHEGKCRDDDFMLINDHPEQWHILAVSDGAGSSQYAREGARIAVNTSATVLAEKLTEHNEALVEAVSAWDTEQSEKTDADLRKVLYSIFSQAIYQAINTVHLASKKEQVKFRDFYATLLLSAHKEIQGRHFIAGYWIGDGGMGVYKEGEDGYVKLLGEPDSGEYAGQTRFLDPEANDGEDIMRRISFTCVDSMTALFLLTDGITDPIFETDHNLQQPARWDKFWVEEIRQKLSGTPGETEKNLLDWLSFWSPGNHDDRTIALLVRY</sequence>
<dbReference type="AlphaFoldDB" id="A0A3S3QIV6"/>
<dbReference type="Gene3D" id="3.60.40.10">
    <property type="entry name" value="PPM-type phosphatase domain"/>
    <property type="match status" value="1"/>
</dbReference>
<gene>
    <name evidence="3" type="ORF">H206_00683</name>
</gene>
<organism evidence="3 4">
    <name type="scientific">Candidatus Electrothrix aarhusensis</name>
    <dbReference type="NCBI Taxonomy" id="1859131"/>
    <lineage>
        <taxon>Bacteria</taxon>
        <taxon>Pseudomonadati</taxon>
        <taxon>Thermodesulfobacteriota</taxon>
        <taxon>Desulfobulbia</taxon>
        <taxon>Desulfobulbales</taxon>
        <taxon>Desulfobulbaceae</taxon>
        <taxon>Candidatus Electrothrix</taxon>
    </lineage>
</organism>
<dbReference type="Proteomes" id="UP000287853">
    <property type="component" value="Unassembled WGS sequence"/>
</dbReference>
<keyword evidence="4" id="KW-1185">Reference proteome</keyword>
<dbReference type="EMBL" id="MTKO01000073">
    <property type="protein sequence ID" value="RWX45734.1"/>
    <property type="molecule type" value="Genomic_DNA"/>
</dbReference>
<feature type="compositionally biased region" description="Polar residues" evidence="1">
    <location>
        <begin position="228"/>
        <end position="242"/>
    </location>
</feature>
<dbReference type="InterPro" id="IPR001932">
    <property type="entry name" value="PPM-type_phosphatase-like_dom"/>
</dbReference>
<dbReference type="InterPro" id="IPR036457">
    <property type="entry name" value="PPM-type-like_dom_sf"/>
</dbReference>
<feature type="compositionally biased region" description="Basic and acidic residues" evidence="1">
    <location>
        <begin position="99"/>
        <end position="123"/>
    </location>
</feature>
<evidence type="ECO:0000313" key="3">
    <source>
        <dbReference type="EMBL" id="RWX45734.1"/>
    </source>
</evidence>
<accession>A0A3S3QIV6</accession>
<dbReference type="SUPFAM" id="SSF81606">
    <property type="entry name" value="PP2C-like"/>
    <property type="match status" value="1"/>
</dbReference>